<dbReference type="CDD" id="cd06530">
    <property type="entry name" value="S26_SPase_I"/>
    <property type="match status" value="1"/>
</dbReference>
<dbReference type="PANTHER" id="PTHR10806">
    <property type="entry name" value="SIGNAL PEPTIDASE COMPLEX CATALYTIC SUBUNIT SEC11"/>
    <property type="match status" value="1"/>
</dbReference>
<accession>A0ABU5PM14</accession>
<keyword evidence="4 7" id="KW-0472">Membrane</keyword>
<dbReference type="EMBL" id="JAYERP010000001">
    <property type="protein sequence ID" value="MEA3570921.1"/>
    <property type="molecule type" value="Genomic_DNA"/>
</dbReference>
<evidence type="ECO:0000313" key="8">
    <source>
        <dbReference type="EMBL" id="MEA3570921.1"/>
    </source>
</evidence>
<dbReference type="NCBIfam" id="TIGR02228">
    <property type="entry name" value="sigpep_I_arch"/>
    <property type="match status" value="1"/>
</dbReference>
<evidence type="ECO:0000256" key="2">
    <source>
        <dbReference type="ARBA" id="ARBA00022692"/>
    </source>
</evidence>
<dbReference type="InterPro" id="IPR001733">
    <property type="entry name" value="Peptidase_S26B"/>
</dbReference>
<evidence type="ECO:0000256" key="1">
    <source>
        <dbReference type="ARBA" id="ARBA00004370"/>
    </source>
</evidence>
<dbReference type="InterPro" id="IPR019533">
    <property type="entry name" value="Peptidase_S26"/>
</dbReference>
<sequence length="201" mass="21782">MRIRKWLGNALTFLMAVAFFTVAGSVVLSKISGSEPNFYGYQLKTVLSGSMEPSIPTGSVAAIKPGGDMTRFNVGDVITFRSGDNKLITHRIIEVTQDEQNGQVLYRTKGDNNDSADSELVHPANVTGVYTGFNVPYVGYFLSFAGTKTGNVTLLIIPGILLFLYAVVTLWKAIASLEEKKPEANQSQSDTKHPDVIDAST</sequence>
<dbReference type="PANTHER" id="PTHR10806:SF6">
    <property type="entry name" value="SIGNAL PEPTIDASE COMPLEX CATALYTIC SUBUNIT SEC11"/>
    <property type="match status" value="1"/>
</dbReference>
<name>A0ABU5PM14_9BACL</name>
<dbReference type="SUPFAM" id="SSF51306">
    <property type="entry name" value="LexA/Signal peptidase"/>
    <property type="match status" value="1"/>
</dbReference>
<evidence type="ECO:0000256" key="7">
    <source>
        <dbReference type="SAM" id="Phobius"/>
    </source>
</evidence>
<keyword evidence="3 7" id="KW-1133">Transmembrane helix</keyword>
<feature type="region of interest" description="Disordered" evidence="6">
    <location>
        <begin position="180"/>
        <end position="201"/>
    </location>
</feature>
<keyword evidence="9" id="KW-1185">Reference proteome</keyword>
<feature type="compositionally biased region" description="Basic and acidic residues" evidence="6">
    <location>
        <begin position="190"/>
        <end position="201"/>
    </location>
</feature>
<evidence type="ECO:0000256" key="4">
    <source>
        <dbReference type="ARBA" id="ARBA00023136"/>
    </source>
</evidence>
<keyword evidence="2 7" id="KW-0812">Transmembrane</keyword>
<proteinExistence type="predicted"/>
<feature type="transmembrane region" description="Helical" evidence="7">
    <location>
        <begin position="152"/>
        <end position="171"/>
    </location>
</feature>
<evidence type="ECO:0000313" key="9">
    <source>
        <dbReference type="Proteomes" id="UP001292216"/>
    </source>
</evidence>
<evidence type="ECO:0000256" key="3">
    <source>
        <dbReference type="ARBA" id="ARBA00022989"/>
    </source>
</evidence>
<dbReference type="GO" id="GO:0009003">
    <property type="term" value="F:signal peptidase activity"/>
    <property type="evidence" value="ECO:0007669"/>
    <property type="project" value="UniProtKB-EC"/>
</dbReference>
<reference evidence="8 9" key="1">
    <citation type="submission" date="2023-12" db="EMBL/GenBank/DDBJ databases">
        <title>Whole genome sequencing of Paenibacillus phoenicis isolated from the Phoenix Mars Lander spacecraft assembly facility.</title>
        <authorList>
            <person name="Garcia A."/>
            <person name="Venkateswaran K."/>
        </authorList>
    </citation>
    <scope>NUCLEOTIDE SEQUENCE [LARGE SCALE GENOMIC DNA]</scope>
    <source>
        <strain evidence="8 9">3PO2SA</strain>
    </source>
</reference>
<gene>
    <name evidence="8" type="ORF">U9M73_13090</name>
</gene>
<comment type="subcellular location">
    <subcellularLocation>
        <location evidence="1">Membrane</location>
    </subcellularLocation>
</comment>
<dbReference type="PRINTS" id="PR00728">
    <property type="entry name" value="SIGNALPTASE"/>
</dbReference>
<dbReference type="Proteomes" id="UP001292216">
    <property type="component" value="Unassembled WGS sequence"/>
</dbReference>
<comment type="caution">
    <text evidence="8">The sequence shown here is derived from an EMBL/GenBank/DDBJ whole genome shotgun (WGS) entry which is preliminary data.</text>
</comment>
<dbReference type="RefSeq" id="WP_323077610.1">
    <property type="nucleotide sequence ID" value="NZ_CBCSKM010000008.1"/>
</dbReference>
<evidence type="ECO:0000256" key="6">
    <source>
        <dbReference type="SAM" id="MobiDB-lite"/>
    </source>
</evidence>
<keyword evidence="8" id="KW-0378">Hydrolase</keyword>
<dbReference type="InterPro" id="IPR036286">
    <property type="entry name" value="LexA/Signal_pep-like_sf"/>
</dbReference>
<organism evidence="8 9">
    <name type="scientific">Paenibacillus phoenicis</name>
    <dbReference type="NCBI Taxonomy" id="554117"/>
    <lineage>
        <taxon>Bacteria</taxon>
        <taxon>Bacillati</taxon>
        <taxon>Bacillota</taxon>
        <taxon>Bacilli</taxon>
        <taxon>Bacillales</taxon>
        <taxon>Paenibacillaceae</taxon>
        <taxon>Paenibacillus</taxon>
    </lineage>
</organism>
<protein>
    <recommendedName>
        <fullName evidence="5">Signal peptidase I</fullName>
        <ecNumber evidence="5">3.4.21.89</ecNumber>
    </recommendedName>
</protein>
<evidence type="ECO:0000256" key="5">
    <source>
        <dbReference type="NCBIfam" id="TIGR02228"/>
    </source>
</evidence>
<dbReference type="NCBIfam" id="NF046067">
    <property type="entry name" value="SigPepSipWBacil"/>
    <property type="match status" value="1"/>
</dbReference>
<dbReference type="EC" id="3.4.21.89" evidence="5"/>